<evidence type="ECO:0000313" key="3">
    <source>
        <dbReference type="EMBL" id="QEY64538.1"/>
    </source>
</evidence>
<organism evidence="3 4">
    <name type="scientific">Metapseudomonas lalkuanensis</name>
    <dbReference type="NCBI Taxonomy" id="2604832"/>
    <lineage>
        <taxon>Bacteria</taxon>
        <taxon>Pseudomonadati</taxon>
        <taxon>Pseudomonadota</taxon>
        <taxon>Gammaproteobacteria</taxon>
        <taxon>Pseudomonadales</taxon>
        <taxon>Pseudomonadaceae</taxon>
        <taxon>Metapseudomonas</taxon>
    </lineage>
</organism>
<gene>
    <name evidence="3" type="ORF">FXN65_21640</name>
</gene>
<evidence type="ECO:0000256" key="1">
    <source>
        <dbReference type="SAM" id="SignalP"/>
    </source>
</evidence>
<feature type="signal peptide" evidence="1">
    <location>
        <begin position="1"/>
        <end position="19"/>
    </location>
</feature>
<reference evidence="3 4" key="1">
    <citation type="submission" date="2019-08" db="EMBL/GenBank/DDBJ databases">
        <title>Whole-genome Sequencing of e-waste polymer degrading bacterium Pseudomonas sp. strain PE08.</title>
        <authorList>
            <person name="Kirdat K."/>
            <person name="Debbarma P."/>
            <person name="Narawade N."/>
            <person name="Suyal D."/>
            <person name="Thorat V."/>
            <person name="Shouche Y."/>
            <person name="Goel R."/>
            <person name="Yadav A."/>
        </authorList>
    </citation>
    <scope>NUCLEOTIDE SEQUENCE [LARGE SCALE GENOMIC DNA]</scope>
    <source>
        <strain evidence="3 4">PE08</strain>
    </source>
</reference>
<dbReference type="PANTHER" id="PTHR35535:SF1">
    <property type="entry name" value="HEAT SHOCK PROTEIN HSLJ"/>
    <property type="match status" value="1"/>
</dbReference>
<dbReference type="RefSeq" id="WP_151136265.1">
    <property type="nucleotide sequence ID" value="NZ_CP043311.1"/>
</dbReference>
<dbReference type="AlphaFoldDB" id="A0A5J6QP37"/>
<proteinExistence type="predicted"/>
<keyword evidence="4" id="KW-1185">Reference proteome</keyword>
<feature type="domain" description="DUF306" evidence="2">
    <location>
        <begin position="27"/>
        <end position="127"/>
    </location>
</feature>
<name>A0A5J6QP37_9GAMM</name>
<dbReference type="InterPro" id="IPR053147">
    <property type="entry name" value="Hsp_HslJ-like"/>
</dbReference>
<protein>
    <submittedName>
        <fullName evidence="3">META domain-containing protein</fullName>
    </submittedName>
</protein>
<dbReference type="Gene3D" id="2.40.128.270">
    <property type="match status" value="1"/>
</dbReference>
<evidence type="ECO:0000313" key="4">
    <source>
        <dbReference type="Proteomes" id="UP000327179"/>
    </source>
</evidence>
<dbReference type="Pfam" id="PF03724">
    <property type="entry name" value="META"/>
    <property type="match status" value="1"/>
</dbReference>
<dbReference type="InterPro" id="IPR038670">
    <property type="entry name" value="HslJ-like_sf"/>
</dbReference>
<dbReference type="PROSITE" id="PS51257">
    <property type="entry name" value="PROKAR_LIPOPROTEIN"/>
    <property type="match status" value="1"/>
</dbReference>
<keyword evidence="1" id="KW-0732">Signal</keyword>
<dbReference type="InterPro" id="IPR005184">
    <property type="entry name" value="DUF306_Meta_HslJ"/>
</dbReference>
<evidence type="ECO:0000259" key="2">
    <source>
        <dbReference type="Pfam" id="PF03724"/>
    </source>
</evidence>
<dbReference type="KEGG" id="plal:FXN65_21640"/>
<dbReference type="EMBL" id="CP043311">
    <property type="protein sequence ID" value="QEY64538.1"/>
    <property type="molecule type" value="Genomic_DNA"/>
</dbReference>
<dbReference type="Proteomes" id="UP000327179">
    <property type="component" value="Chromosome"/>
</dbReference>
<sequence length="135" mass="14967">MTRNTLLLAVLAAAIAGCASDRPQLETGTTYQVEWIGERPLIDNSHLTITLGDDNRAYGNAGCNHWFASYTMEGDKLTFGAAGSTRKMCAPALMEQEQRFLDTLGKVQRWDISPIDQLRLWPAEGKAIRLWPVEG</sequence>
<accession>A0A5J6QP37</accession>
<dbReference type="PANTHER" id="PTHR35535">
    <property type="entry name" value="HEAT SHOCK PROTEIN HSLJ"/>
    <property type="match status" value="1"/>
</dbReference>
<feature type="chain" id="PRO_5023894616" evidence="1">
    <location>
        <begin position="20"/>
        <end position="135"/>
    </location>
</feature>